<evidence type="ECO:0000256" key="3">
    <source>
        <dbReference type="ARBA" id="ARBA00022679"/>
    </source>
</evidence>
<dbReference type="GO" id="GO:0005789">
    <property type="term" value="C:endoplasmic reticulum membrane"/>
    <property type="evidence" value="ECO:0007669"/>
    <property type="project" value="TreeGrafter"/>
</dbReference>
<dbReference type="GO" id="GO:0042761">
    <property type="term" value="P:very long-chain fatty acid biosynthetic process"/>
    <property type="evidence" value="ECO:0007669"/>
    <property type="project" value="TreeGrafter"/>
</dbReference>
<feature type="transmembrane region" description="Helical" evidence="10">
    <location>
        <begin position="68"/>
        <end position="88"/>
    </location>
</feature>
<dbReference type="EMBL" id="KB199650">
    <property type="protein sequence ID" value="ESP05226.1"/>
    <property type="molecule type" value="Genomic_DNA"/>
</dbReference>
<feature type="transmembrane region" description="Helical" evidence="10">
    <location>
        <begin position="38"/>
        <end position="56"/>
    </location>
</feature>
<dbReference type="GO" id="GO:0034626">
    <property type="term" value="P:fatty acid elongation, polyunsaturated fatty acid"/>
    <property type="evidence" value="ECO:0007669"/>
    <property type="project" value="TreeGrafter"/>
</dbReference>
<evidence type="ECO:0000256" key="7">
    <source>
        <dbReference type="ARBA" id="ARBA00023098"/>
    </source>
</evidence>
<keyword evidence="9 10" id="KW-0275">Fatty acid biosynthesis</keyword>
<dbReference type="HOGENOM" id="CLU_048483_0_1_1"/>
<comment type="subcellular location">
    <subcellularLocation>
        <location evidence="1">Membrane</location>
        <topology evidence="1">Multi-pass membrane protein</topology>
    </subcellularLocation>
</comment>
<feature type="transmembrane region" description="Helical" evidence="10">
    <location>
        <begin position="217"/>
        <end position="235"/>
    </location>
</feature>
<dbReference type="GO" id="GO:0019367">
    <property type="term" value="P:fatty acid elongation, saturated fatty acid"/>
    <property type="evidence" value="ECO:0007669"/>
    <property type="project" value="TreeGrafter"/>
</dbReference>
<keyword evidence="5 10" id="KW-0276">Fatty acid metabolism</keyword>
<evidence type="ECO:0000256" key="9">
    <source>
        <dbReference type="ARBA" id="ARBA00023160"/>
    </source>
</evidence>
<dbReference type="OMA" id="FVWIEFA"/>
<keyword evidence="3 10" id="KW-0808">Transferase</keyword>
<dbReference type="PANTHER" id="PTHR11157">
    <property type="entry name" value="FATTY ACID ACYL TRANSFERASE-RELATED"/>
    <property type="match status" value="1"/>
</dbReference>
<dbReference type="PANTHER" id="PTHR11157:SF126">
    <property type="entry name" value="ELONGATION OF VERY LONG CHAIN FATTY ACIDS PROTEIN"/>
    <property type="match status" value="1"/>
</dbReference>
<comment type="catalytic activity">
    <reaction evidence="10">
        <text>a very-long-chain acyl-CoA + malonyl-CoA + H(+) = a very-long-chain 3-oxoacyl-CoA + CO2 + CoA</text>
        <dbReference type="Rhea" id="RHEA:32727"/>
        <dbReference type="ChEBI" id="CHEBI:15378"/>
        <dbReference type="ChEBI" id="CHEBI:16526"/>
        <dbReference type="ChEBI" id="CHEBI:57287"/>
        <dbReference type="ChEBI" id="CHEBI:57384"/>
        <dbReference type="ChEBI" id="CHEBI:90725"/>
        <dbReference type="ChEBI" id="CHEBI:90736"/>
        <dbReference type="EC" id="2.3.1.199"/>
    </reaction>
</comment>
<keyword evidence="4 10" id="KW-0812">Transmembrane</keyword>
<evidence type="ECO:0000256" key="1">
    <source>
        <dbReference type="ARBA" id="ARBA00004141"/>
    </source>
</evidence>
<keyword evidence="6 10" id="KW-1133">Transmembrane helix</keyword>
<feature type="transmembrane region" description="Helical" evidence="10">
    <location>
        <begin position="155"/>
        <end position="173"/>
    </location>
</feature>
<name>V4BC55_LOTGI</name>
<evidence type="ECO:0000256" key="5">
    <source>
        <dbReference type="ARBA" id="ARBA00022832"/>
    </source>
</evidence>
<accession>V4BC55</accession>
<dbReference type="KEGG" id="lgi:LOTGIDRAFT_152042"/>
<evidence type="ECO:0000313" key="11">
    <source>
        <dbReference type="EMBL" id="ESP05226.1"/>
    </source>
</evidence>
<dbReference type="GO" id="GO:0009922">
    <property type="term" value="F:fatty acid elongase activity"/>
    <property type="evidence" value="ECO:0007669"/>
    <property type="project" value="UniProtKB-EC"/>
</dbReference>
<feature type="transmembrane region" description="Helical" evidence="10">
    <location>
        <begin position="241"/>
        <end position="264"/>
    </location>
</feature>
<evidence type="ECO:0000313" key="12">
    <source>
        <dbReference type="Proteomes" id="UP000030746"/>
    </source>
</evidence>
<dbReference type="CTD" id="20235582"/>
<evidence type="ECO:0000256" key="10">
    <source>
        <dbReference type="RuleBase" id="RU361115"/>
    </source>
</evidence>
<gene>
    <name evidence="11" type="ORF">LOTGIDRAFT_152042</name>
</gene>
<dbReference type="EC" id="2.3.1.199" evidence="10"/>
<evidence type="ECO:0000256" key="8">
    <source>
        <dbReference type="ARBA" id="ARBA00023136"/>
    </source>
</evidence>
<dbReference type="OrthoDB" id="434092at2759"/>
<dbReference type="GO" id="GO:0034625">
    <property type="term" value="P:fatty acid elongation, monounsaturated fatty acid"/>
    <property type="evidence" value="ECO:0007669"/>
    <property type="project" value="TreeGrafter"/>
</dbReference>
<keyword evidence="2 10" id="KW-0444">Lipid biosynthesis</keyword>
<feature type="transmembrane region" description="Helical" evidence="10">
    <location>
        <begin position="179"/>
        <end position="197"/>
    </location>
</feature>
<organism evidence="11 12">
    <name type="scientific">Lottia gigantea</name>
    <name type="common">Giant owl limpet</name>
    <dbReference type="NCBI Taxonomy" id="225164"/>
    <lineage>
        <taxon>Eukaryota</taxon>
        <taxon>Metazoa</taxon>
        <taxon>Spiralia</taxon>
        <taxon>Lophotrochozoa</taxon>
        <taxon>Mollusca</taxon>
        <taxon>Gastropoda</taxon>
        <taxon>Patellogastropoda</taxon>
        <taxon>Lottioidea</taxon>
        <taxon>Lottiidae</taxon>
        <taxon>Lottia</taxon>
    </lineage>
</organism>
<dbReference type="Proteomes" id="UP000030746">
    <property type="component" value="Unassembled WGS sequence"/>
</dbReference>
<keyword evidence="12" id="KW-1185">Reference proteome</keyword>
<evidence type="ECO:0000256" key="2">
    <source>
        <dbReference type="ARBA" id="ARBA00022516"/>
    </source>
</evidence>
<evidence type="ECO:0000256" key="4">
    <source>
        <dbReference type="ARBA" id="ARBA00022692"/>
    </source>
</evidence>
<reference evidence="11 12" key="1">
    <citation type="journal article" date="2013" name="Nature">
        <title>Insights into bilaterian evolution from three spiralian genomes.</title>
        <authorList>
            <person name="Simakov O."/>
            <person name="Marletaz F."/>
            <person name="Cho S.J."/>
            <person name="Edsinger-Gonzales E."/>
            <person name="Havlak P."/>
            <person name="Hellsten U."/>
            <person name="Kuo D.H."/>
            <person name="Larsson T."/>
            <person name="Lv J."/>
            <person name="Arendt D."/>
            <person name="Savage R."/>
            <person name="Osoegawa K."/>
            <person name="de Jong P."/>
            <person name="Grimwood J."/>
            <person name="Chapman J.A."/>
            <person name="Shapiro H."/>
            <person name="Aerts A."/>
            <person name="Otillar R.P."/>
            <person name="Terry A.Y."/>
            <person name="Boore J.L."/>
            <person name="Grigoriev I.V."/>
            <person name="Lindberg D.R."/>
            <person name="Seaver E.C."/>
            <person name="Weisblat D.A."/>
            <person name="Putnam N.H."/>
            <person name="Rokhsar D.S."/>
        </authorList>
    </citation>
    <scope>NUCLEOTIDE SEQUENCE [LARGE SCALE GENOMIC DNA]</scope>
</reference>
<sequence>MRPCQKDQTEIMDYVNKLQTSYIEETDKQVIGWGLMESAYPTISILVTYLFIVYYGPKYMENRKPFNLKYVLLAYNIFQVIFSTYVFIELLVSVSHTNIKLLCQSYEKIDYSDDEYIKRVARCHWLYFIAKLIELLDTIFFVLRKKNNQITILHVYHHVIMAFSWYFVVRFLVIYSTYIIPLINSFVHILMYGYYCLSALGPQMQPYLWWKKYLTKIQMFQFAIIIIHTGANCFIPNCGFLLPVMLHCLFTTIVIAILFANFYYQAYINQDKTNNNKEKKRR</sequence>
<keyword evidence="7 10" id="KW-0443">Lipid metabolism</keyword>
<dbReference type="RefSeq" id="XP_009043771.1">
    <property type="nucleotide sequence ID" value="XM_009045523.1"/>
</dbReference>
<dbReference type="GeneID" id="20235582"/>
<comment type="similarity">
    <text evidence="10">Belongs to the ELO family.</text>
</comment>
<proteinExistence type="inferred from homology"/>
<dbReference type="InterPro" id="IPR002076">
    <property type="entry name" value="ELO_fam"/>
</dbReference>
<evidence type="ECO:0000256" key="6">
    <source>
        <dbReference type="ARBA" id="ARBA00022989"/>
    </source>
</evidence>
<dbReference type="Pfam" id="PF01151">
    <property type="entry name" value="ELO"/>
    <property type="match status" value="1"/>
</dbReference>
<keyword evidence="8 10" id="KW-0472">Membrane</keyword>
<dbReference type="AlphaFoldDB" id="V4BC55"/>
<protein>
    <recommendedName>
        <fullName evidence="10">Elongation of very long chain fatty acids protein</fullName>
        <ecNumber evidence="10">2.3.1.199</ecNumber>
    </recommendedName>
    <alternativeName>
        <fullName evidence="10">Very-long-chain 3-oxoacyl-CoA synthase</fullName>
    </alternativeName>
</protein>
<dbReference type="GO" id="GO:0030148">
    <property type="term" value="P:sphingolipid biosynthetic process"/>
    <property type="evidence" value="ECO:0007669"/>
    <property type="project" value="TreeGrafter"/>
</dbReference>